<evidence type="ECO:0000313" key="2">
    <source>
        <dbReference type="Proteomes" id="UP001476798"/>
    </source>
</evidence>
<keyword evidence="2" id="KW-1185">Reference proteome</keyword>
<organism evidence="1 2">
    <name type="scientific">Goodea atripinnis</name>
    <dbReference type="NCBI Taxonomy" id="208336"/>
    <lineage>
        <taxon>Eukaryota</taxon>
        <taxon>Metazoa</taxon>
        <taxon>Chordata</taxon>
        <taxon>Craniata</taxon>
        <taxon>Vertebrata</taxon>
        <taxon>Euteleostomi</taxon>
        <taxon>Actinopterygii</taxon>
        <taxon>Neopterygii</taxon>
        <taxon>Teleostei</taxon>
        <taxon>Neoteleostei</taxon>
        <taxon>Acanthomorphata</taxon>
        <taxon>Ovalentaria</taxon>
        <taxon>Atherinomorphae</taxon>
        <taxon>Cyprinodontiformes</taxon>
        <taxon>Goodeidae</taxon>
        <taxon>Goodea</taxon>
    </lineage>
</organism>
<name>A0ABV0MVU5_9TELE</name>
<evidence type="ECO:0008006" key="3">
    <source>
        <dbReference type="Google" id="ProtNLM"/>
    </source>
</evidence>
<reference evidence="1 2" key="1">
    <citation type="submission" date="2021-06" db="EMBL/GenBank/DDBJ databases">
        <authorList>
            <person name="Palmer J.M."/>
        </authorList>
    </citation>
    <scope>NUCLEOTIDE SEQUENCE [LARGE SCALE GENOMIC DNA]</scope>
    <source>
        <strain evidence="1 2">GA_2019</strain>
        <tissue evidence="1">Muscle</tissue>
    </source>
</reference>
<comment type="caution">
    <text evidence="1">The sequence shown here is derived from an EMBL/GenBank/DDBJ whole genome shotgun (WGS) entry which is preliminary data.</text>
</comment>
<sequence length="102" mass="11757">MKIHQCFLSFSVCFVSPPFTNHRSILCVSFVPILYCTMISVFANLNAACTCIDFSAVNKEETLSCLLIYKRLLTEEQNHSTNKRITFKMLLFLLHFFHSLKG</sequence>
<gene>
    <name evidence="1" type="ORF">GOODEAATRI_028235</name>
</gene>
<protein>
    <recommendedName>
        <fullName evidence="3">Secreted protein</fullName>
    </recommendedName>
</protein>
<evidence type="ECO:0000313" key="1">
    <source>
        <dbReference type="EMBL" id="MEQ2163248.1"/>
    </source>
</evidence>
<dbReference type="EMBL" id="JAHRIO010013870">
    <property type="protein sequence ID" value="MEQ2163248.1"/>
    <property type="molecule type" value="Genomic_DNA"/>
</dbReference>
<dbReference type="Proteomes" id="UP001476798">
    <property type="component" value="Unassembled WGS sequence"/>
</dbReference>
<proteinExistence type="predicted"/>
<accession>A0ABV0MVU5</accession>